<protein>
    <submittedName>
        <fullName evidence="1">Uncharacterized protein</fullName>
    </submittedName>
</protein>
<accession>A0A8D8ZVV5</accession>
<evidence type="ECO:0000313" key="1">
    <source>
        <dbReference type="EMBL" id="CAG6754090.1"/>
    </source>
</evidence>
<sequence length="156" mass="17956">MFSPPLIPFFLPYLHLHYPLPLFPFPYLHLHYPFSHLYLTFLDLFLPYPHLPPLPLPQVLFFFPSLTSSCVIFISYYCRVFPLLLAPFSPPPTTFLLSSHPRSFLISLALASPPCPFLSSYHFSLVVPPHIFPFLPRPLSPSLPLTPLLPLPHFFS</sequence>
<reference evidence="1" key="1">
    <citation type="submission" date="2021-05" db="EMBL/GenBank/DDBJ databases">
        <authorList>
            <person name="Alioto T."/>
            <person name="Alioto T."/>
            <person name="Gomez Garrido J."/>
        </authorList>
    </citation>
    <scope>NUCLEOTIDE SEQUENCE</scope>
</reference>
<dbReference type="EMBL" id="HBUF01538200">
    <property type="protein sequence ID" value="CAG6754090.1"/>
    <property type="molecule type" value="Transcribed_RNA"/>
</dbReference>
<organism evidence="1">
    <name type="scientific">Cacopsylla melanoneura</name>
    <dbReference type="NCBI Taxonomy" id="428564"/>
    <lineage>
        <taxon>Eukaryota</taxon>
        <taxon>Metazoa</taxon>
        <taxon>Ecdysozoa</taxon>
        <taxon>Arthropoda</taxon>
        <taxon>Hexapoda</taxon>
        <taxon>Insecta</taxon>
        <taxon>Pterygota</taxon>
        <taxon>Neoptera</taxon>
        <taxon>Paraneoptera</taxon>
        <taxon>Hemiptera</taxon>
        <taxon>Sternorrhyncha</taxon>
        <taxon>Psylloidea</taxon>
        <taxon>Psyllidae</taxon>
        <taxon>Psyllinae</taxon>
        <taxon>Cacopsylla</taxon>
    </lineage>
</organism>
<proteinExistence type="predicted"/>
<name>A0A8D8ZVV5_9HEMI</name>
<dbReference type="AlphaFoldDB" id="A0A8D8ZVV5"/>